<dbReference type="RefSeq" id="WP_138667955.1">
    <property type="nucleotide sequence ID" value="NZ_VCKY01000070.1"/>
</dbReference>
<protein>
    <submittedName>
        <fullName evidence="1">Uncharacterized protein</fullName>
    </submittedName>
</protein>
<dbReference type="AlphaFoldDB" id="A0A5S4FG41"/>
<reference evidence="1 2" key="1">
    <citation type="submission" date="2019-05" db="EMBL/GenBank/DDBJ databases">
        <title>Draft genome sequence of Nonomuraea turkmeniaca DSM 43926.</title>
        <authorList>
            <person name="Saricaoglu S."/>
            <person name="Isik K."/>
        </authorList>
    </citation>
    <scope>NUCLEOTIDE SEQUENCE [LARGE SCALE GENOMIC DNA]</scope>
    <source>
        <strain evidence="1 2">DSM 43926</strain>
    </source>
</reference>
<name>A0A5S4FG41_9ACTN</name>
<dbReference type="Proteomes" id="UP000309128">
    <property type="component" value="Unassembled WGS sequence"/>
</dbReference>
<organism evidence="1 2">
    <name type="scientific">Nonomuraea turkmeniaca</name>
    <dbReference type="NCBI Taxonomy" id="103838"/>
    <lineage>
        <taxon>Bacteria</taxon>
        <taxon>Bacillati</taxon>
        <taxon>Actinomycetota</taxon>
        <taxon>Actinomycetes</taxon>
        <taxon>Streptosporangiales</taxon>
        <taxon>Streptosporangiaceae</taxon>
        <taxon>Nonomuraea</taxon>
    </lineage>
</organism>
<proteinExistence type="predicted"/>
<evidence type="ECO:0000313" key="1">
    <source>
        <dbReference type="EMBL" id="TMR18539.1"/>
    </source>
</evidence>
<accession>A0A5S4FG41</accession>
<gene>
    <name evidence="1" type="ORF">ETD86_21555</name>
</gene>
<sequence length="92" mass="10234">MSQDREYVGFVPGDGWMVTHHEKDGTTWHQRVVAWAFDKAGEGHPITSTDDADASVVSKELYGRIDVWHPDLAPPAFDGMDVANRPPKSQQS</sequence>
<evidence type="ECO:0000313" key="2">
    <source>
        <dbReference type="Proteomes" id="UP000309128"/>
    </source>
</evidence>
<keyword evidence="2" id="KW-1185">Reference proteome</keyword>
<comment type="caution">
    <text evidence="1">The sequence shown here is derived from an EMBL/GenBank/DDBJ whole genome shotgun (WGS) entry which is preliminary data.</text>
</comment>
<dbReference type="EMBL" id="VCKY01000070">
    <property type="protein sequence ID" value="TMR18539.1"/>
    <property type="molecule type" value="Genomic_DNA"/>
</dbReference>